<name>A0ABT0HM07_9BACT</name>
<accession>A0ABT0HM07</accession>
<reference evidence="2 3" key="1">
    <citation type="submission" date="2022-04" db="EMBL/GenBank/DDBJ databases">
        <title>Spirosoma sp. strain RP8 genome sequencing and assembly.</title>
        <authorList>
            <person name="Jung Y."/>
        </authorList>
    </citation>
    <scope>NUCLEOTIDE SEQUENCE [LARGE SCALE GENOMIC DNA]</scope>
    <source>
        <strain evidence="2 3">RP8</strain>
    </source>
</reference>
<feature type="domain" description="Tox-PL" evidence="1">
    <location>
        <begin position="36"/>
        <end position="106"/>
    </location>
</feature>
<dbReference type="Pfam" id="PF15644">
    <property type="entry name" value="Gln_amidase"/>
    <property type="match status" value="1"/>
</dbReference>
<evidence type="ECO:0000313" key="3">
    <source>
        <dbReference type="Proteomes" id="UP001202180"/>
    </source>
</evidence>
<dbReference type="InterPro" id="IPR028908">
    <property type="entry name" value="Tox-PL_dom"/>
</dbReference>
<protein>
    <submittedName>
        <fullName evidence="2">Toxin glutamine deamidase domain-containing protein</fullName>
    </submittedName>
</protein>
<dbReference type="EMBL" id="JALPRF010000002">
    <property type="protein sequence ID" value="MCK8493206.1"/>
    <property type="molecule type" value="Genomic_DNA"/>
</dbReference>
<evidence type="ECO:0000259" key="1">
    <source>
        <dbReference type="Pfam" id="PF15644"/>
    </source>
</evidence>
<comment type="caution">
    <text evidence="2">The sequence shown here is derived from an EMBL/GenBank/DDBJ whole genome shotgun (WGS) entry which is preliminary data.</text>
</comment>
<organism evidence="2 3">
    <name type="scientific">Spirosoma liriopis</name>
    <dbReference type="NCBI Taxonomy" id="2937440"/>
    <lineage>
        <taxon>Bacteria</taxon>
        <taxon>Pseudomonadati</taxon>
        <taxon>Bacteroidota</taxon>
        <taxon>Cytophagia</taxon>
        <taxon>Cytophagales</taxon>
        <taxon>Cytophagaceae</taxon>
        <taxon>Spirosoma</taxon>
    </lineage>
</organism>
<evidence type="ECO:0000313" key="2">
    <source>
        <dbReference type="EMBL" id="MCK8493206.1"/>
    </source>
</evidence>
<dbReference type="RefSeq" id="WP_232562807.1">
    <property type="nucleotide sequence ID" value="NZ_JALPRF010000002.1"/>
</dbReference>
<proteinExistence type="predicted"/>
<gene>
    <name evidence="2" type="ORF">M0L20_15165</name>
</gene>
<sequence>MAIANSVNPLASVINCGFIIDAVVAQLQGTNPGATAPAGRDGSWQNIESRFGTTFAWGQNFNQAFAAVQAGGPGTTAVVGIQYPSGGSHVVIMTNYNGQPAIIEGQDWGGNNGREVITGPDRANQRYGSGSEVGVAIIPAPAPATP</sequence>
<dbReference type="Proteomes" id="UP001202180">
    <property type="component" value="Unassembled WGS sequence"/>
</dbReference>
<keyword evidence="3" id="KW-1185">Reference proteome</keyword>